<feature type="binding site" evidence="14">
    <location>
        <position position="34"/>
    </location>
    <ligand>
        <name>ATP</name>
        <dbReference type="ChEBI" id="CHEBI:30616"/>
    </ligand>
</feature>
<dbReference type="PROSITE" id="PS50011">
    <property type="entry name" value="PROTEIN_KINASE_DOM"/>
    <property type="match status" value="1"/>
</dbReference>
<gene>
    <name evidence="18" type="ORF">Poli38472_005145</name>
</gene>
<evidence type="ECO:0000256" key="1">
    <source>
        <dbReference type="ARBA" id="ARBA00006485"/>
    </source>
</evidence>
<evidence type="ECO:0000256" key="5">
    <source>
        <dbReference type="ARBA" id="ARBA00022741"/>
    </source>
</evidence>
<proteinExistence type="inferred from homology"/>
<dbReference type="AlphaFoldDB" id="A0A8K1CFT4"/>
<feature type="region of interest" description="Disordered" evidence="16">
    <location>
        <begin position="309"/>
        <end position="339"/>
    </location>
</feature>
<organism evidence="18 19">
    <name type="scientific">Pythium oligandrum</name>
    <name type="common">Mycoparasitic fungus</name>
    <dbReference type="NCBI Taxonomy" id="41045"/>
    <lineage>
        <taxon>Eukaryota</taxon>
        <taxon>Sar</taxon>
        <taxon>Stramenopiles</taxon>
        <taxon>Oomycota</taxon>
        <taxon>Peronosporomycetes</taxon>
        <taxon>Pythiales</taxon>
        <taxon>Pythiaceae</taxon>
        <taxon>Pythium</taxon>
    </lineage>
</organism>
<evidence type="ECO:0000256" key="8">
    <source>
        <dbReference type="ARBA" id="ARBA00038543"/>
    </source>
</evidence>
<reference evidence="18" key="1">
    <citation type="submission" date="2019-03" db="EMBL/GenBank/DDBJ databases">
        <title>Long read genome sequence of the mycoparasitic Pythium oligandrum ATCC 38472 isolated from sugarbeet rhizosphere.</title>
        <authorList>
            <person name="Gaulin E."/>
        </authorList>
    </citation>
    <scope>NUCLEOTIDE SEQUENCE</scope>
    <source>
        <strain evidence="18">ATCC 38472_TT</strain>
    </source>
</reference>
<evidence type="ECO:0000256" key="3">
    <source>
        <dbReference type="ARBA" id="ARBA00022527"/>
    </source>
</evidence>
<accession>A0A8K1CFT4</accession>
<evidence type="ECO:0000256" key="10">
    <source>
        <dbReference type="ARBA" id="ARBA00041902"/>
    </source>
</evidence>
<dbReference type="InterPro" id="IPR011009">
    <property type="entry name" value="Kinase-like_dom_sf"/>
</dbReference>
<evidence type="ECO:0000256" key="9">
    <source>
        <dbReference type="ARBA" id="ARBA00039612"/>
    </source>
</evidence>
<dbReference type="PANTHER" id="PTHR24056:SF171">
    <property type="entry name" value="CYCLIN-DEPENDENT KINASE 20"/>
    <property type="match status" value="1"/>
</dbReference>
<dbReference type="InterPro" id="IPR008271">
    <property type="entry name" value="Ser/Thr_kinase_AS"/>
</dbReference>
<dbReference type="PROSITE" id="PS00108">
    <property type="entry name" value="PROTEIN_KINASE_ST"/>
    <property type="match status" value="1"/>
</dbReference>
<evidence type="ECO:0000259" key="17">
    <source>
        <dbReference type="PROSITE" id="PS50011"/>
    </source>
</evidence>
<dbReference type="SUPFAM" id="SSF56112">
    <property type="entry name" value="Protein kinase-like (PK-like)"/>
    <property type="match status" value="1"/>
</dbReference>
<dbReference type="InterPro" id="IPR000719">
    <property type="entry name" value="Prot_kinase_dom"/>
</dbReference>
<evidence type="ECO:0000256" key="16">
    <source>
        <dbReference type="SAM" id="MobiDB-lite"/>
    </source>
</evidence>
<dbReference type="Gene3D" id="3.30.200.20">
    <property type="entry name" value="Phosphorylase Kinase, domain 1"/>
    <property type="match status" value="1"/>
</dbReference>
<keyword evidence="3 15" id="KW-0723">Serine/threonine-protein kinase</keyword>
<evidence type="ECO:0000256" key="13">
    <source>
        <dbReference type="ARBA" id="ARBA00048367"/>
    </source>
</evidence>
<comment type="caution">
    <text evidence="18">The sequence shown here is derived from an EMBL/GenBank/DDBJ whole genome shotgun (WGS) entry which is preliminary data.</text>
</comment>
<evidence type="ECO:0000256" key="2">
    <source>
        <dbReference type="ARBA" id="ARBA00012425"/>
    </source>
</evidence>
<dbReference type="EC" id="2.7.11.22" evidence="2"/>
<comment type="subunit">
    <text evidence="8">May form a complex composed of at least the catalytic subunit CRK2 and a cyclin.</text>
</comment>
<evidence type="ECO:0000256" key="14">
    <source>
        <dbReference type="PROSITE-ProRule" id="PRU10141"/>
    </source>
</evidence>
<dbReference type="OrthoDB" id="1732493at2759"/>
<feature type="domain" description="Protein kinase" evidence="17">
    <location>
        <begin position="4"/>
        <end position="289"/>
    </location>
</feature>
<evidence type="ECO:0000256" key="7">
    <source>
        <dbReference type="ARBA" id="ARBA00022840"/>
    </source>
</evidence>
<dbReference type="GO" id="GO:0005524">
    <property type="term" value="F:ATP binding"/>
    <property type="evidence" value="ECO:0007669"/>
    <property type="project" value="UniProtKB-UniRule"/>
</dbReference>
<dbReference type="InterPro" id="IPR050108">
    <property type="entry name" value="CDK"/>
</dbReference>
<keyword evidence="5 14" id="KW-0547">Nucleotide-binding</keyword>
<name>A0A8K1CFT4_PYTOL</name>
<evidence type="ECO:0000256" key="15">
    <source>
        <dbReference type="RuleBase" id="RU000304"/>
    </source>
</evidence>
<dbReference type="Proteomes" id="UP000794436">
    <property type="component" value="Unassembled WGS sequence"/>
</dbReference>
<evidence type="ECO:0000256" key="11">
    <source>
        <dbReference type="ARBA" id="ARBA00042858"/>
    </source>
</evidence>
<evidence type="ECO:0000256" key="6">
    <source>
        <dbReference type="ARBA" id="ARBA00022777"/>
    </source>
</evidence>
<dbReference type="Pfam" id="PF00069">
    <property type="entry name" value="Pkinase"/>
    <property type="match status" value="1"/>
</dbReference>
<dbReference type="PROSITE" id="PS00107">
    <property type="entry name" value="PROTEIN_KINASE_ATP"/>
    <property type="match status" value="1"/>
</dbReference>
<dbReference type="GO" id="GO:0005634">
    <property type="term" value="C:nucleus"/>
    <property type="evidence" value="ECO:0007669"/>
    <property type="project" value="TreeGrafter"/>
</dbReference>
<evidence type="ECO:0000313" key="19">
    <source>
        <dbReference type="Proteomes" id="UP000794436"/>
    </source>
</evidence>
<keyword evidence="7 14" id="KW-0067">ATP-binding</keyword>
<comment type="similarity">
    <text evidence="1">Belongs to the protein kinase superfamily. CMGC Ser/Thr protein kinase family. CDC2/CDKX subfamily.</text>
</comment>
<comment type="catalytic activity">
    <reaction evidence="12">
        <text>L-threonyl-[protein] + ATP = O-phospho-L-threonyl-[protein] + ADP + H(+)</text>
        <dbReference type="Rhea" id="RHEA:46608"/>
        <dbReference type="Rhea" id="RHEA-COMP:11060"/>
        <dbReference type="Rhea" id="RHEA-COMP:11605"/>
        <dbReference type="ChEBI" id="CHEBI:15378"/>
        <dbReference type="ChEBI" id="CHEBI:30013"/>
        <dbReference type="ChEBI" id="CHEBI:30616"/>
        <dbReference type="ChEBI" id="CHEBI:61977"/>
        <dbReference type="ChEBI" id="CHEBI:456216"/>
        <dbReference type="EC" id="2.7.11.22"/>
    </reaction>
</comment>
<dbReference type="FunFam" id="3.30.200.20:FF:000579">
    <property type="entry name" value="cyclin-dependent kinase 20"/>
    <property type="match status" value="1"/>
</dbReference>
<feature type="compositionally biased region" description="Basic and acidic residues" evidence="16">
    <location>
        <begin position="309"/>
        <end position="323"/>
    </location>
</feature>
<dbReference type="PANTHER" id="PTHR24056">
    <property type="entry name" value="CELL DIVISION PROTEIN KINASE"/>
    <property type="match status" value="1"/>
</dbReference>
<dbReference type="FunFam" id="1.10.510.10:FF:000624">
    <property type="entry name" value="Mitogen-activated protein kinase"/>
    <property type="match status" value="1"/>
</dbReference>
<dbReference type="SMART" id="SM00220">
    <property type="entry name" value="S_TKc"/>
    <property type="match status" value="1"/>
</dbReference>
<dbReference type="GO" id="GO:0004693">
    <property type="term" value="F:cyclin-dependent protein serine/threonine kinase activity"/>
    <property type="evidence" value="ECO:0007669"/>
    <property type="project" value="UniProtKB-EC"/>
</dbReference>
<dbReference type="InterPro" id="IPR017441">
    <property type="entry name" value="Protein_kinase_ATP_BS"/>
</dbReference>
<keyword evidence="19" id="KW-1185">Reference proteome</keyword>
<evidence type="ECO:0000256" key="12">
    <source>
        <dbReference type="ARBA" id="ARBA00047811"/>
    </source>
</evidence>
<dbReference type="EMBL" id="SPLM01000073">
    <property type="protein sequence ID" value="TMW62527.1"/>
    <property type="molecule type" value="Genomic_DNA"/>
</dbReference>
<comment type="catalytic activity">
    <reaction evidence="13">
        <text>L-seryl-[protein] + ATP = O-phospho-L-seryl-[protein] + ADP + H(+)</text>
        <dbReference type="Rhea" id="RHEA:17989"/>
        <dbReference type="Rhea" id="RHEA-COMP:9863"/>
        <dbReference type="Rhea" id="RHEA-COMP:11604"/>
        <dbReference type="ChEBI" id="CHEBI:15378"/>
        <dbReference type="ChEBI" id="CHEBI:29999"/>
        <dbReference type="ChEBI" id="CHEBI:30616"/>
        <dbReference type="ChEBI" id="CHEBI:83421"/>
        <dbReference type="ChEBI" id="CHEBI:456216"/>
        <dbReference type="EC" id="2.7.11.22"/>
    </reaction>
</comment>
<evidence type="ECO:0000313" key="18">
    <source>
        <dbReference type="EMBL" id="TMW62527.1"/>
    </source>
</evidence>
<keyword evidence="6" id="KW-0418">Kinase</keyword>
<evidence type="ECO:0000256" key="4">
    <source>
        <dbReference type="ARBA" id="ARBA00022679"/>
    </source>
</evidence>
<sequence length="339" mass="38024">MEQYEVVTKIGNGAFGEVFKAKHTPTGDVVAIKKLRLNDDGRLRVLPASLFQEIEALRQLEHISIVKLVDVFADGTSIALVMEYVETDLFSVIRQKKKKAFTDDEIRGILRMLLGAVAFCHDRHIIHRDIKPGNVLVSAHGELKLTDFGLATVYVGPEKKYSHQVATRWYRAPELLFGARNYAEGVDIWGVGLILAELLHLVPLFPGENDIDQIYRVTQVLGHPQHASWPEVVDLPDYNKVEFPPYKAIPLSQVFPDATPSVVDLLSKLLALNPRHRISARDALRHPFFFSGPVQPRVPLPVSILQEHEQDKSVLGSESHDDSTDPFLRSLGTPLPLPY</sequence>
<dbReference type="Gene3D" id="1.10.510.10">
    <property type="entry name" value="Transferase(Phosphotransferase) domain 1"/>
    <property type="match status" value="1"/>
</dbReference>
<protein>
    <recommendedName>
        <fullName evidence="9">Cyclin-dependent kinase 2 homolog</fullName>
        <ecNumber evidence="2">2.7.11.22</ecNumber>
    </recommendedName>
    <alternativeName>
        <fullName evidence="10">Cell division control protein 2 homolog</fullName>
    </alternativeName>
    <alternativeName>
        <fullName evidence="11">cdc2-related kinase 2</fullName>
    </alternativeName>
</protein>
<keyword evidence="4" id="KW-0808">Transferase</keyword>